<evidence type="ECO:0000256" key="1">
    <source>
        <dbReference type="ARBA" id="ARBA00022598"/>
    </source>
</evidence>
<dbReference type="EMBL" id="AAQJ02000001">
    <property type="protein sequence ID" value="EDP45979.1"/>
    <property type="molecule type" value="Genomic_DNA"/>
</dbReference>
<dbReference type="Gene3D" id="3.30.930.10">
    <property type="entry name" value="Bira Bifunctional Protein, Domain 2"/>
    <property type="match status" value="1"/>
</dbReference>
<dbReference type="InterPro" id="IPR004408">
    <property type="entry name" value="Biotin_CoA_COase_ligase"/>
</dbReference>
<dbReference type="eggNOG" id="COG0340">
    <property type="taxonomic scope" value="Bacteria"/>
</dbReference>
<name>A8PQC5_9COXI</name>
<dbReference type="InterPro" id="IPR004143">
    <property type="entry name" value="BPL_LPL_catalytic"/>
</dbReference>
<dbReference type="PANTHER" id="PTHR12835:SF5">
    <property type="entry name" value="BIOTIN--PROTEIN LIGASE"/>
    <property type="match status" value="1"/>
</dbReference>
<dbReference type="GO" id="GO:0004077">
    <property type="term" value="F:biotin--[biotin carboxyl-carrier protein] ligase activity"/>
    <property type="evidence" value="ECO:0007669"/>
    <property type="project" value="UniProtKB-EC"/>
</dbReference>
<reference evidence="3" key="2">
    <citation type="submission" date="2007-10" db="EMBL/GenBank/DDBJ databases">
        <authorList>
            <person name="Myers G.S."/>
        </authorList>
    </citation>
    <scope>NUCLEOTIDE SEQUENCE [LARGE SCALE GENOMIC DNA]</scope>
</reference>
<proteinExistence type="predicted"/>
<accession>A8PQC5</accession>
<organism evidence="3 4">
    <name type="scientific">Rickettsiella grylli</name>
    <dbReference type="NCBI Taxonomy" id="59196"/>
    <lineage>
        <taxon>Bacteria</taxon>
        <taxon>Pseudomonadati</taxon>
        <taxon>Pseudomonadota</taxon>
        <taxon>Gammaproteobacteria</taxon>
        <taxon>Legionellales</taxon>
        <taxon>Coxiellaceae</taxon>
        <taxon>Rickettsiella</taxon>
    </lineage>
</organism>
<evidence type="ECO:0000313" key="4">
    <source>
        <dbReference type="Proteomes" id="UP000054075"/>
    </source>
</evidence>
<dbReference type="PROSITE" id="PS51733">
    <property type="entry name" value="BPL_LPL_CATALYTIC"/>
    <property type="match status" value="1"/>
</dbReference>
<dbReference type="InterPro" id="IPR045864">
    <property type="entry name" value="aa-tRNA-synth_II/BPL/LPL"/>
</dbReference>
<dbReference type="InterPro" id="IPR008988">
    <property type="entry name" value="Transcriptional_repressor_C"/>
</dbReference>
<dbReference type="CDD" id="cd16442">
    <property type="entry name" value="BPL"/>
    <property type="match status" value="1"/>
</dbReference>
<dbReference type="SUPFAM" id="SSF55681">
    <property type="entry name" value="Class II aaRS and biotin synthetases"/>
    <property type="match status" value="1"/>
</dbReference>
<dbReference type="PANTHER" id="PTHR12835">
    <property type="entry name" value="BIOTIN PROTEIN LIGASE"/>
    <property type="match status" value="1"/>
</dbReference>
<dbReference type="RefSeq" id="WP_006034966.1">
    <property type="nucleotide sequence ID" value="NZ_AAQJ02000001.1"/>
</dbReference>
<dbReference type="AlphaFoldDB" id="A8PQC5"/>
<dbReference type="STRING" id="59196.RICGR_1481"/>
<gene>
    <name evidence="3" type="ORF">RICGR_1481</name>
</gene>
<dbReference type="SUPFAM" id="SSF50037">
    <property type="entry name" value="C-terminal domain of transcriptional repressors"/>
    <property type="match status" value="1"/>
</dbReference>
<dbReference type="GO" id="GO:0005737">
    <property type="term" value="C:cytoplasm"/>
    <property type="evidence" value="ECO:0007669"/>
    <property type="project" value="TreeGrafter"/>
</dbReference>
<dbReference type="EC" id="6.3.4.15" evidence="3"/>
<protein>
    <submittedName>
        <fullName evidence="3">Biotin-[acetyl-CoA-carboxylase] ligase</fullName>
        <ecNumber evidence="3">6.3.4.15</ecNumber>
    </submittedName>
</protein>
<feature type="domain" description="BPL/LPL catalytic" evidence="2">
    <location>
        <begin position="68"/>
        <end position="257"/>
    </location>
</feature>
<comment type="caution">
    <text evidence="3">The sequence shown here is derived from an EMBL/GenBank/DDBJ whole genome shotgun (WGS) entry which is preliminary data.</text>
</comment>
<evidence type="ECO:0000313" key="3">
    <source>
        <dbReference type="EMBL" id="EDP45979.1"/>
    </source>
</evidence>
<dbReference type="Pfam" id="PF03099">
    <property type="entry name" value="BPL_LplA_LipB"/>
    <property type="match status" value="1"/>
</dbReference>
<dbReference type="NCBIfam" id="TIGR00121">
    <property type="entry name" value="birA_ligase"/>
    <property type="match status" value="1"/>
</dbReference>
<keyword evidence="1 3" id="KW-0436">Ligase</keyword>
<dbReference type="OrthoDB" id="9807064at2"/>
<dbReference type="Proteomes" id="UP000054075">
    <property type="component" value="Unassembled WGS sequence"/>
</dbReference>
<reference evidence="3" key="1">
    <citation type="submission" date="2006-04" db="EMBL/GenBank/DDBJ databases">
        <authorList>
            <person name="Seshadri R."/>
            <person name="Federici B.A."/>
        </authorList>
    </citation>
    <scope>NUCLEOTIDE SEQUENCE [LARGE SCALE GENOMIC DNA]</scope>
</reference>
<keyword evidence="4" id="KW-1185">Reference proteome</keyword>
<dbReference type="Gene3D" id="2.30.30.100">
    <property type="match status" value="1"/>
</dbReference>
<sequence>MSFLKSILTLLADGNFHSDKEISQCLGISCKRVPQVLKNSLDPSINLDRLNDKFFRIIGGLELLNTSSITNELGTLNQLLSHVKILMSIDSTNNYLLNKRIITKGNYAVFAEQQTAARGQFQRPWYSVFGKNIALSLLWSFSNLQKQLEGLTLIVGIAVVNALEEYGLKKIQLKWPNDIIYEGKKLAGILIESRLINTKRQKVVIGIGLNLYNPSTFFPINEQLVTSIFSISRLPPKRNVLAMLILKNLLQTLKLYEVKGLNYFMSEWQRLDGFMDKLLLIQNKNDRVEGIGKGINSRGQLCVQVKNTLHYFNNGEISVKLSNLLNC</sequence>
<evidence type="ECO:0000259" key="2">
    <source>
        <dbReference type="PROSITE" id="PS51733"/>
    </source>
</evidence>